<proteinExistence type="predicted"/>
<dbReference type="InterPro" id="IPR000415">
    <property type="entry name" value="Nitroreductase-like"/>
</dbReference>
<dbReference type="Gene3D" id="3.40.109.10">
    <property type="entry name" value="NADH Oxidase"/>
    <property type="match status" value="2"/>
</dbReference>
<dbReference type="PANTHER" id="PTHR23026">
    <property type="entry name" value="NADPH NITROREDUCTASE"/>
    <property type="match status" value="1"/>
</dbReference>
<evidence type="ECO:0000313" key="2">
    <source>
        <dbReference type="EMBL" id="GAA4685137.1"/>
    </source>
</evidence>
<evidence type="ECO:0000256" key="1">
    <source>
        <dbReference type="SAM" id="MobiDB-lite"/>
    </source>
</evidence>
<dbReference type="InterPro" id="IPR050627">
    <property type="entry name" value="Nitroreductase/BluB"/>
</dbReference>
<evidence type="ECO:0000313" key="3">
    <source>
        <dbReference type="Proteomes" id="UP001500621"/>
    </source>
</evidence>
<dbReference type="PANTHER" id="PTHR23026:SF123">
    <property type="entry name" value="NAD(P)H NITROREDUCTASE RV3131-RELATED"/>
    <property type="match status" value="1"/>
</dbReference>
<sequence>MTPTSRPAPARSSAPSCSQAAPATSLRDDAALPVVALACTAPSVENSQPWRWRTDRERSAPTLELTADRDRWRTGTDPAGRQMLLSCGVALQHAAWGARALGWEPQVRLGAPLRAVRPPGVDGPPARLARLVLRPGAAAPPPDAVALLAARCTDRRRFTAWPVPAQQLEALAGAARAHGATALAVTDPAARFRCGLLADRALALGELAPADGLVLLGSGTDTPAGWLRAGAALGSLWLEATRAGLTVVPLSAPVEDPSVRAALSSEVLGGRWAPHLLLRVGWQALGRHQLDRTPRRPLAEVVDR</sequence>
<dbReference type="Proteomes" id="UP001500621">
    <property type="component" value="Unassembled WGS sequence"/>
</dbReference>
<gene>
    <name evidence="2" type="ORF">GCM10023226_23280</name>
</gene>
<keyword evidence="3" id="KW-1185">Reference proteome</keyword>
<dbReference type="RefSeq" id="WP_345265930.1">
    <property type="nucleotide sequence ID" value="NZ_BAABIM010000002.1"/>
</dbReference>
<protein>
    <submittedName>
        <fullName evidence="2">NAD(P)H nitroreductase</fullName>
    </submittedName>
</protein>
<comment type="caution">
    <text evidence="2">The sequence shown here is derived from an EMBL/GenBank/DDBJ whole genome shotgun (WGS) entry which is preliminary data.</text>
</comment>
<accession>A0ABP8WCC2</accession>
<dbReference type="EMBL" id="BAABIM010000002">
    <property type="protein sequence ID" value="GAA4685137.1"/>
    <property type="molecule type" value="Genomic_DNA"/>
</dbReference>
<name>A0ABP8WCC2_9ACTN</name>
<feature type="region of interest" description="Disordered" evidence="1">
    <location>
        <begin position="1"/>
        <end position="25"/>
    </location>
</feature>
<dbReference type="SUPFAM" id="SSF55469">
    <property type="entry name" value="FMN-dependent nitroreductase-like"/>
    <property type="match status" value="2"/>
</dbReference>
<reference evidence="3" key="1">
    <citation type="journal article" date="2019" name="Int. J. Syst. Evol. Microbiol.">
        <title>The Global Catalogue of Microorganisms (GCM) 10K type strain sequencing project: providing services to taxonomists for standard genome sequencing and annotation.</title>
        <authorList>
            <consortium name="The Broad Institute Genomics Platform"/>
            <consortium name="The Broad Institute Genome Sequencing Center for Infectious Disease"/>
            <person name="Wu L."/>
            <person name="Ma J."/>
        </authorList>
    </citation>
    <scope>NUCLEOTIDE SEQUENCE [LARGE SCALE GENOMIC DNA]</scope>
    <source>
        <strain evidence="3">JCM 18127</strain>
    </source>
</reference>
<organism evidence="2 3">
    <name type="scientific">Nocardioides nanhaiensis</name>
    <dbReference type="NCBI Taxonomy" id="1476871"/>
    <lineage>
        <taxon>Bacteria</taxon>
        <taxon>Bacillati</taxon>
        <taxon>Actinomycetota</taxon>
        <taxon>Actinomycetes</taxon>
        <taxon>Propionibacteriales</taxon>
        <taxon>Nocardioidaceae</taxon>
        <taxon>Nocardioides</taxon>
    </lineage>
</organism>